<dbReference type="SUPFAM" id="SSF56672">
    <property type="entry name" value="DNA/RNA polymerases"/>
    <property type="match status" value="1"/>
</dbReference>
<sequence>MVNPLAKSFAKVDAIHGFVQIPLNPESADLTTFITEERRFRDNRMPMGISNAGNEFGIKTDPHFLEITDLLKIVDDMMKLGADMFQIAGHEFVLTTLPALATPLPNLDEFRERRHAQAAAHIHVDCPTPPSATIGSTVLVQDPKTKPWLDRSMVLEHYKRPFCHHPL</sequence>
<dbReference type="AlphaFoldDB" id="A0A553NYA6"/>
<dbReference type="EMBL" id="VCGU01000009">
    <property type="protein sequence ID" value="TRY70388.1"/>
    <property type="molecule type" value="Genomic_DNA"/>
</dbReference>
<evidence type="ECO:0000313" key="1">
    <source>
        <dbReference type="EMBL" id="TRY70388.1"/>
    </source>
</evidence>
<dbReference type="Gene3D" id="3.10.10.10">
    <property type="entry name" value="HIV Type 1 Reverse Transcriptase, subunit A, domain 1"/>
    <property type="match status" value="1"/>
</dbReference>
<keyword evidence="2" id="KW-1185">Reference proteome</keyword>
<dbReference type="STRING" id="6832.A0A553NYA6"/>
<gene>
    <name evidence="1" type="ORF">TCAL_15005</name>
</gene>
<organism evidence="1 2">
    <name type="scientific">Tigriopus californicus</name>
    <name type="common">Marine copepod</name>
    <dbReference type="NCBI Taxonomy" id="6832"/>
    <lineage>
        <taxon>Eukaryota</taxon>
        <taxon>Metazoa</taxon>
        <taxon>Ecdysozoa</taxon>
        <taxon>Arthropoda</taxon>
        <taxon>Crustacea</taxon>
        <taxon>Multicrustacea</taxon>
        <taxon>Hexanauplia</taxon>
        <taxon>Copepoda</taxon>
        <taxon>Harpacticoida</taxon>
        <taxon>Harpacticidae</taxon>
        <taxon>Tigriopus</taxon>
    </lineage>
</organism>
<dbReference type="GO" id="GO:0071897">
    <property type="term" value="P:DNA biosynthetic process"/>
    <property type="evidence" value="ECO:0007669"/>
    <property type="project" value="UniProtKB-ARBA"/>
</dbReference>
<reference evidence="1 2" key="1">
    <citation type="journal article" date="2018" name="Nat. Ecol. Evol.">
        <title>Genomic signatures of mitonuclear coevolution across populations of Tigriopus californicus.</title>
        <authorList>
            <person name="Barreto F.S."/>
            <person name="Watson E.T."/>
            <person name="Lima T.G."/>
            <person name="Willett C.S."/>
            <person name="Edmands S."/>
            <person name="Li W."/>
            <person name="Burton R.S."/>
        </authorList>
    </citation>
    <scope>NUCLEOTIDE SEQUENCE [LARGE SCALE GENOMIC DNA]</scope>
    <source>
        <strain evidence="1 2">San Diego</strain>
    </source>
</reference>
<accession>A0A553NYA6</accession>
<protein>
    <submittedName>
        <fullName evidence="1">Uncharacterized protein</fullName>
    </submittedName>
</protein>
<comment type="caution">
    <text evidence="1">The sequence shown here is derived from an EMBL/GenBank/DDBJ whole genome shotgun (WGS) entry which is preliminary data.</text>
</comment>
<evidence type="ECO:0000313" key="2">
    <source>
        <dbReference type="Proteomes" id="UP000318571"/>
    </source>
</evidence>
<dbReference type="InterPro" id="IPR043502">
    <property type="entry name" value="DNA/RNA_pol_sf"/>
</dbReference>
<proteinExistence type="predicted"/>
<name>A0A553NYA6_TIGCA</name>
<dbReference type="Proteomes" id="UP000318571">
    <property type="component" value="Chromosome 9"/>
</dbReference>